<dbReference type="InterPro" id="IPR008538">
    <property type="entry name" value="Uma2"/>
</dbReference>
<dbReference type="Proteomes" id="UP000510621">
    <property type="component" value="Chromosome"/>
</dbReference>
<dbReference type="InterPro" id="IPR011335">
    <property type="entry name" value="Restrct_endonuc-II-like"/>
</dbReference>
<sequence>MNWQEVCEHPDLQNLPFKLELNEYGQIVMSPAKVYHSILQGEIAALLKSLRQEGKVLTECAIYTHKGTKVADVAWASPEIFVRIKQETECSVAPEVCVEILSSANTSREMEDKIMLYFSRGAKEVWLCDPQGNMTFHIPAEVVAQSVLFPGFPGRWRIDCPLLLRPATQLKQNKLSRTRQLDNAIEFSLPPVQGRNQ</sequence>
<name>A0A7L6AMU6_9GAMM</name>
<proteinExistence type="predicted"/>
<dbReference type="AlphaFoldDB" id="A0A7L6AMU6"/>
<keyword evidence="2" id="KW-0378">Hydrolase</keyword>
<dbReference type="CDD" id="cd06260">
    <property type="entry name" value="DUF820-like"/>
    <property type="match status" value="1"/>
</dbReference>
<keyword evidence="2" id="KW-0540">Nuclease</keyword>
<gene>
    <name evidence="2" type="ORF">HZT40_01080</name>
</gene>
<dbReference type="SUPFAM" id="SSF52980">
    <property type="entry name" value="Restriction endonuclease-like"/>
    <property type="match status" value="1"/>
</dbReference>
<dbReference type="Gene3D" id="3.90.1570.10">
    <property type="entry name" value="tt1808, chain A"/>
    <property type="match status" value="1"/>
</dbReference>
<dbReference type="EMBL" id="CP059265">
    <property type="protein sequence ID" value="QLQ30437.1"/>
    <property type="molecule type" value="Genomic_DNA"/>
</dbReference>
<feature type="domain" description="Putative restriction endonuclease" evidence="1">
    <location>
        <begin position="10"/>
        <end position="135"/>
    </location>
</feature>
<dbReference type="KEGG" id="this:HZT40_01080"/>
<dbReference type="PANTHER" id="PTHR34107:SF4">
    <property type="entry name" value="SLL1222 PROTEIN"/>
    <property type="match status" value="1"/>
</dbReference>
<accession>A0A7L6AMU6</accession>
<dbReference type="InterPro" id="IPR012296">
    <property type="entry name" value="Nuclease_put_TT1808"/>
</dbReference>
<organism evidence="2 3">
    <name type="scientific">Candidatus Thiothrix singaporensis</name>
    <dbReference type="NCBI Taxonomy" id="2799669"/>
    <lineage>
        <taxon>Bacteria</taxon>
        <taxon>Pseudomonadati</taxon>
        <taxon>Pseudomonadota</taxon>
        <taxon>Gammaproteobacteria</taxon>
        <taxon>Thiotrichales</taxon>
        <taxon>Thiotrichaceae</taxon>
        <taxon>Thiothrix</taxon>
    </lineage>
</organism>
<evidence type="ECO:0000313" key="2">
    <source>
        <dbReference type="EMBL" id="QLQ30437.1"/>
    </source>
</evidence>
<dbReference type="GO" id="GO:0004519">
    <property type="term" value="F:endonuclease activity"/>
    <property type="evidence" value="ECO:0007669"/>
    <property type="project" value="UniProtKB-KW"/>
</dbReference>
<keyword evidence="2" id="KW-0255">Endonuclease</keyword>
<reference evidence="2" key="1">
    <citation type="submission" date="2020-06" db="EMBL/GenBank/DDBJ databases">
        <title>Analysis procedures for assessing recovery of high quality, complete, closed genomes from Nanopore long read metagenome sequencing.</title>
        <authorList>
            <person name="Bessarab I."/>
            <person name="Arumugam K."/>
            <person name="Haryono M."/>
            <person name="Liu X."/>
            <person name="Roy S."/>
            <person name="Zuniga-Montanez R.E."/>
            <person name="Qiu G."/>
            <person name="Drautz-Moses D.I."/>
            <person name="Law Y.Y."/>
            <person name="Wuertz S."/>
            <person name="Lauro F.M."/>
            <person name="Huson D.H."/>
            <person name="Williams R.B."/>
        </authorList>
    </citation>
    <scope>NUCLEOTIDE SEQUENCE [LARGE SCALE GENOMIC DNA]</scope>
    <source>
        <strain evidence="2">SSD2</strain>
    </source>
</reference>
<dbReference type="Pfam" id="PF05685">
    <property type="entry name" value="Uma2"/>
    <property type="match status" value="1"/>
</dbReference>
<keyword evidence="3" id="KW-1185">Reference proteome</keyword>
<evidence type="ECO:0000259" key="1">
    <source>
        <dbReference type="Pfam" id="PF05685"/>
    </source>
</evidence>
<dbReference type="PANTHER" id="PTHR34107">
    <property type="entry name" value="SLL0198 PROTEIN-RELATED"/>
    <property type="match status" value="1"/>
</dbReference>
<evidence type="ECO:0000313" key="3">
    <source>
        <dbReference type="Proteomes" id="UP000510621"/>
    </source>
</evidence>
<protein>
    <submittedName>
        <fullName evidence="2">Uma2 family endonuclease</fullName>
    </submittedName>
</protein>